<evidence type="ECO:0000256" key="11">
    <source>
        <dbReference type="ARBA" id="ARBA00022759"/>
    </source>
</evidence>
<dbReference type="Gene3D" id="1.10.10.460">
    <property type="entry name" value="Ribonuclease hii. Domain 2"/>
    <property type="match status" value="1"/>
</dbReference>
<dbReference type="GO" id="GO:0030145">
    <property type="term" value="F:manganese ion binding"/>
    <property type="evidence" value="ECO:0007669"/>
    <property type="project" value="UniProtKB-UniRule"/>
</dbReference>
<keyword evidence="9 13" id="KW-0540">Nuclease</keyword>
<dbReference type="GO" id="GO:0006298">
    <property type="term" value="P:mismatch repair"/>
    <property type="evidence" value="ECO:0007669"/>
    <property type="project" value="TreeGrafter"/>
</dbReference>
<dbReference type="PANTHER" id="PTHR10954:SF23">
    <property type="entry name" value="RIBONUCLEASE"/>
    <property type="match status" value="1"/>
</dbReference>
<dbReference type="PANTHER" id="PTHR10954">
    <property type="entry name" value="RIBONUCLEASE H2 SUBUNIT A"/>
    <property type="match status" value="1"/>
</dbReference>
<evidence type="ECO:0000256" key="6">
    <source>
        <dbReference type="ARBA" id="ARBA00012180"/>
    </source>
</evidence>
<evidence type="ECO:0000313" key="17">
    <source>
        <dbReference type="EMBL" id="HIH09109.1"/>
    </source>
</evidence>
<organism evidence="17 18">
    <name type="scientific">Candidatus Iainarchaeum sp</name>
    <dbReference type="NCBI Taxonomy" id="3101447"/>
    <lineage>
        <taxon>Archaea</taxon>
        <taxon>Candidatus Iainarchaeota</taxon>
        <taxon>Candidatus Iainarchaeia</taxon>
        <taxon>Candidatus Iainarchaeales</taxon>
        <taxon>Candidatus Iainarchaeaceae</taxon>
        <taxon>Candidatus Iainarchaeum</taxon>
    </lineage>
</organism>
<keyword evidence="11 13" id="KW-0255">Endonuclease</keyword>
<accession>A0A7J4IXY1</accession>
<evidence type="ECO:0000256" key="10">
    <source>
        <dbReference type="ARBA" id="ARBA00022723"/>
    </source>
</evidence>
<proteinExistence type="inferred from homology"/>
<feature type="domain" description="RNase H type-2" evidence="16">
    <location>
        <begin position="1"/>
        <end position="212"/>
    </location>
</feature>
<feature type="binding site" evidence="13 14">
    <location>
        <position position="107"/>
    </location>
    <ligand>
        <name>a divalent metal cation</name>
        <dbReference type="ChEBI" id="CHEBI:60240"/>
    </ligand>
</feature>
<evidence type="ECO:0000259" key="16">
    <source>
        <dbReference type="PROSITE" id="PS51975"/>
    </source>
</evidence>
<dbReference type="InterPro" id="IPR004649">
    <property type="entry name" value="RNase_H2_suA"/>
</dbReference>
<keyword evidence="13" id="KW-0464">Manganese</keyword>
<dbReference type="NCBIfam" id="TIGR00729">
    <property type="entry name" value="ribonuclease HII"/>
    <property type="match status" value="1"/>
</dbReference>
<dbReference type="InterPro" id="IPR012337">
    <property type="entry name" value="RNaseH-like_sf"/>
</dbReference>
<evidence type="ECO:0000256" key="7">
    <source>
        <dbReference type="ARBA" id="ARBA00019179"/>
    </source>
</evidence>
<dbReference type="GO" id="GO:0043137">
    <property type="term" value="P:DNA replication, removal of RNA primer"/>
    <property type="evidence" value="ECO:0007669"/>
    <property type="project" value="TreeGrafter"/>
</dbReference>
<keyword evidence="8 13" id="KW-0963">Cytoplasm</keyword>
<dbReference type="InterPro" id="IPR001352">
    <property type="entry name" value="RNase_HII/HIII"/>
</dbReference>
<evidence type="ECO:0000256" key="13">
    <source>
        <dbReference type="HAMAP-Rule" id="MF_00052"/>
    </source>
</evidence>
<feature type="binding site" evidence="13 14">
    <location>
        <position position="8"/>
    </location>
    <ligand>
        <name>a divalent metal cation</name>
        <dbReference type="ChEBI" id="CHEBI:60240"/>
    </ligand>
</feature>
<dbReference type="Proteomes" id="UP000565078">
    <property type="component" value="Unassembled WGS sequence"/>
</dbReference>
<dbReference type="Gene3D" id="3.30.420.10">
    <property type="entry name" value="Ribonuclease H-like superfamily/Ribonuclease H"/>
    <property type="match status" value="1"/>
</dbReference>
<evidence type="ECO:0000256" key="15">
    <source>
        <dbReference type="RuleBase" id="RU003515"/>
    </source>
</evidence>
<evidence type="ECO:0000256" key="3">
    <source>
        <dbReference type="ARBA" id="ARBA00004065"/>
    </source>
</evidence>
<dbReference type="InterPro" id="IPR024567">
    <property type="entry name" value="RNase_HII/HIII_dom"/>
</dbReference>
<comment type="catalytic activity">
    <reaction evidence="1 13 14 15">
        <text>Endonucleolytic cleavage to 5'-phosphomonoester.</text>
        <dbReference type="EC" id="3.1.26.4"/>
    </reaction>
</comment>
<comment type="subcellular location">
    <subcellularLocation>
        <location evidence="4 13">Cytoplasm</location>
    </subcellularLocation>
</comment>
<comment type="cofactor">
    <cofactor evidence="13 14">
        <name>Mn(2+)</name>
        <dbReference type="ChEBI" id="CHEBI:29035"/>
    </cofactor>
    <cofactor evidence="13 14">
        <name>Mg(2+)</name>
        <dbReference type="ChEBI" id="CHEBI:18420"/>
    </cofactor>
    <text evidence="13 14">Manganese or magnesium. Binds 1 divalent metal ion per monomer in the absence of substrate. May bind a second metal ion after substrate binding.</text>
</comment>
<comment type="similarity">
    <text evidence="5 13 15">Belongs to the RNase HII family.</text>
</comment>
<protein>
    <recommendedName>
        <fullName evidence="7 13">Ribonuclease HII</fullName>
        <shortName evidence="13">RNase HII</shortName>
        <ecNumber evidence="6 13">3.1.26.4</ecNumber>
    </recommendedName>
</protein>
<dbReference type="CDD" id="cd07180">
    <property type="entry name" value="RNase_HII_archaea_like"/>
    <property type="match status" value="1"/>
</dbReference>
<dbReference type="PROSITE" id="PS51975">
    <property type="entry name" value="RNASE_H_2"/>
    <property type="match status" value="1"/>
</dbReference>
<dbReference type="InterPro" id="IPR023160">
    <property type="entry name" value="RNase_HII_hlx-loop-hlx_cap_dom"/>
</dbReference>
<keyword evidence="10 13" id="KW-0479">Metal-binding</keyword>
<evidence type="ECO:0000256" key="8">
    <source>
        <dbReference type="ARBA" id="ARBA00022490"/>
    </source>
</evidence>
<sequence>MLIAGIDEAGRGPCIGPLVLGVCVIDKKDEEKLVEIGVRDSKLLSVAERERQFPLIKKAVTEFRTIHITAQEIDELMPRRSLNEIEAMYAGRLLNGLETRPNVVYVDSPDVVMGEFAVRISKYVAFPVKIISEHKADVNYPIVSASSIIAKVERDAEIKKISEEFGNVGSGYPHDEITIRFLKNYLANHTIMPRFVRQSWQTINALQEEKFQKKLF</sequence>
<evidence type="ECO:0000313" key="18">
    <source>
        <dbReference type="Proteomes" id="UP000565078"/>
    </source>
</evidence>
<dbReference type="HAMAP" id="MF_00052_A">
    <property type="entry name" value="RNase_HII_A"/>
    <property type="match status" value="1"/>
</dbReference>
<dbReference type="InterPro" id="IPR036397">
    <property type="entry name" value="RNaseH_sf"/>
</dbReference>
<name>A0A7J4IXY1_9ARCH</name>
<feature type="binding site" evidence="13 14">
    <location>
        <position position="7"/>
    </location>
    <ligand>
        <name>a divalent metal cation</name>
        <dbReference type="ChEBI" id="CHEBI:60240"/>
    </ligand>
</feature>
<dbReference type="GO" id="GO:0032299">
    <property type="term" value="C:ribonuclease H2 complex"/>
    <property type="evidence" value="ECO:0007669"/>
    <property type="project" value="TreeGrafter"/>
</dbReference>
<evidence type="ECO:0000256" key="1">
    <source>
        <dbReference type="ARBA" id="ARBA00000077"/>
    </source>
</evidence>
<evidence type="ECO:0000256" key="5">
    <source>
        <dbReference type="ARBA" id="ARBA00007383"/>
    </source>
</evidence>
<dbReference type="GO" id="GO:0003723">
    <property type="term" value="F:RNA binding"/>
    <property type="evidence" value="ECO:0007669"/>
    <property type="project" value="UniProtKB-UniRule"/>
</dbReference>
<dbReference type="GO" id="GO:0004523">
    <property type="term" value="F:RNA-DNA hybrid ribonuclease activity"/>
    <property type="evidence" value="ECO:0007669"/>
    <property type="project" value="UniProtKB-UniRule"/>
</dbReference>
<reference evidence="18" key="1">
    <citation type="journal article" date="2020" name="bioRxiv">
        <title>A rank-normalized archaeal taxonomy based on genome phylogeny resolves widespread incomplete and uneven classifications.</title>
        <authorList>
            <person name="Rinke C."/>
            <person name="Chuvochina M."/>
            <person name="Mussig A.J."/>
            <person name="Chaumeil P.-A."/>
            <person name="Waite D.W."/>
            <person name="Whitman W.B."/>
            <person name="Parks D.H."/>
            <person name="Hugenholtz P."/>
        </authorList>
    </citation>
    <scope>NUCLEOTIDE SEQUENCE [LARGE SCALE GENOMIC DNA]</scope>
</reference>
<dbReference type="GO" id="GO:0005737">
    <property type="term" value="C:cytoplasm"/>
    <property type="evidence" value="ECO:0007669"/>
    <property type="project" value="UniProtKB-SubCell"/>
</dbReference>
<keyword evidence="12 13" id="KW-0378">Hydrolase</keyword>
<comment type="caution">
    <text evidence="17">The sequence shown here is derived from an EMBL/GenBank/DDBJ whole genome shotgun (WGS) entry which is preliminary data.</text>
</comment>
<dbReference type="SUPFAM" id="SSF53098">
    <property type="entry name" value="Ribonuclease H-like"/>
    <property type="match status" value="1"/>
</dbReference>
<comment type="function">
    <text evidence="3 13 15">Endonuclease that specifically degrades the RNA of RNA-DNA hybrids.</text>
</comment>
<dbReference type="Pfam" id="PF01351">
    <property type="entry name" value="RNase_HII"/>
    <property type="match status" value="1"/>
</dbReference>
<dbReference type="InterPro" id="IPR020787">
    <property type="entry name" value="RNase_HII_arc"/>
</dbReference>
<dbReference type="EMBL" id="DUGC01000006">
    <property type="protein sequence ID" value="HIH09109.1"/>
    <property type="molecule type" value="Genomic_DNA"/>
</dbReference>
<comment type="cofactor">
    <cofactor evidence="2">
        <name>Mg(2+)</name>
        <dbReference type="ChEBI" id="CHEBI:18420"/>
    </cofactor>
</comment>
<evidence type="ECO:0000256" key="4">
    <source>
        <dbReference type="ARBA" id="ARBA00004496"/>
    </source>
</evidence>
<evidence type="ECO:0000256" key="14">
    <source>
        <dbReference type="PROSITE-ProRule" id="PRU01319"/>
    </source>
</evidence>
<evidence type="ECO:0000256" key="12">
    <source>
        <dbReference type="ARBA" id="ARBA00022801"/>
    </source>
</evidence>
<dbReference type="EC" id="3.1.26.4" evidence="6 13"/>
<evidence type="ECO:0000256" key="2">
    <source>
        <dbReference type="ARBA" id="ARBA00001946"/>
    </source>
</evidence>
<dbReference type="AlphaFoldDB" id="A0A7J4IXY1"/>
<evidence type="ECO:0000256" key="9">
    <source>
        <dbReference type="ARBA" id="ARBA00022722"/>
    </source>
</evidence>
<gene>
    <name evidence="13" type="primary">rnhB</name>
    <name evidence="17" type="ORF">HA254_00395</name>
</gene>